<gene>
    <name evidence="4" type="ORF">STRIC_0180</name>
</gene>
<evidence type="ECO:0000313" key="4">
    <source>
        <dbReference type="EMBL" id="EHI70463.1"/>
    </source>
</evidence>
<dbReference type="InterPro" id="IPR010982">
    <property type="entry name" value="Lambda_DNA-bd_dom_sf"/>
</dbReference>
<dbReference type="RefSeq" id="WP_008087557.1">
    <property type="nucleotide sequence ID" value="NZ_AEUX02000003.1"/>
</dbReference>
<dbReference type="Proteomes" id="UP000003330">
    <property type="component" value="Unassembled WGS sequence"/>
</dbReference>
<name>G5K0Q4_9STRE</name>
<organism evidence="4 5">
    <name type="scientific">Streptococcus ictaluri 707-05</name>
    <dbReference type="NCBI Taxonomy" id="764299"/>
    <lineage>
        <taxon>Bacteria</taxon>
        <taxon>Bacillati</taxon>
        <taxon>Bacillota</taxon>
        <taxon>Bacilli</taxon>
        <taxon>Lactobacillales</taxon>
        <taxon>Streptococcaceae</taxon>
        <taxon>Streptococcus</taxon>
    </lineage>
</organism>
<keyword evidence="2" id="KW-1133">Transmembrane helix</keyword>
<reference evidence="4 5" key="1">
    <citation type="journal article" date="2014" name="Int. J. Syst. Evol. Microbiol.">
        <title>Phylogenomics and the dynamic genome evolution of the genus Streptococcus.</title>
        <authorList>
            <consortium name="The Broad Institute Genome Sequencing Platform"/>
            <person name="Richards V.P."/>
            <person name="Palmer S.R."/>
            <person name="Pavinski Bitar P.D."/>
            <person name="Qin X."/>
            <person name="Weinstock G.M."/>
            <person name="Highlander S.K."/>
            <person name="Town C.D."/>
            <person name="Burne R.A."/>
            <person name="Stanhope M.J."/>
        </authorList>
    </citation>
    <scope>NUCLEOTIDE SEQUENCE [LARGE SCALE GENOMIC DNA]</scope>
    <source>
        <strain evidence="4 5">707-05</strain>
    </source>
</reference>
<dbReference type="CDD" id="cd00093">
    <property type="entry name" value="HTH_XRE"/>
    <property type="match status" value="1"/>
</dbReference>
<dbReference type="Pfam" id="PF01381">
    <property type="entry name" value="HTH_3"/>
    <property type="match status" value="1"/>
</dbReference>
<keyword evidence="2" id="KW-0812">Transmembrane</keyword>
<proteinExistence type="predicted"/>
<feature type="domain" description="HTH cro/C1-type" evidence="3">
    <location>
        <begin position="9"/>
        <end position="61"/>
    </location>
</feature>
<keyword evidence="2" id="KW-0472">Membrane</keyword>
<feature type="transmembrane region" description="Helical" evidence="2">
    <location>
        <begin position="109"/>
        <end position="126"/>
    </location>
</feature>
<dbReference type="PANTHER" id="PTHR46558">
    <property type="entry name" value="TRACRIPTIONAL REGULATORY PROTEIN-RELATED-RELATED"/>
    <property type="match status" value="1"/>
</dbReference>
<dbReference type="InterPro" id="IPR001387">
    <property type="entry name" value="Cro/C1-type_HTH"/>
</dbReference>
<dbReference type="SUPFAM" id="SSF47413">
    <property type="entry name" value="lambda repressor-like DNA-binding domains"/>
    <property type="match status" value="1"/>
</dbReference>
<evidence type="ECO:0000313" key="5">
    <source>
        <dbReference type="Proteomes" id="UP000003330"/>
    </source>
</evidence>
<comment type="caution">
    <text evidence="4">The sequence shown here is derived from an EMBL/GenBank/DDBJ whole genome shotgun (WGS) entry which is preliminary data.</text>
</comment>
<dbReference type="OrthoDB" id="9805856at2"/>
<dbReference type="STRING" id="764299.STRIC_0180"/>
<accession>G5K0Q4</accession>
<dbReference type="SMART" id="SM00530">
    <property type="entry name" value="HTH_XRE"/>
    <property type="match status" value="1"/>
</dbReference>
<dbReference type="AlphaFoldDB" id="G5K0Q4"/>
<dbReference type="eggNOG" id="COG1476">
    <property type="taxonomic scope" value="Bacteria"/>
</dbReference>
<evidence type="ECO:0000256" key="1">
    <source>
        <dbReference type="ARBA" id="ARBA00023125"/>
    </source>
</evidence>
<keyword evidence="5" id="KW-1185">Reference proteome</keyword>
<dbReference type="Gene3D" id="1.10.260.40">
    <property type="entry name" value="lambda repressor-like DNA-binding domains"/>
    <property type="match status" value="1"/>
</dbReference>
<dbReference type="GO" id="GO:0003677">
    <property type="term" value="F:DNA binding"/>
    <property type="evidence" value="ECO:0007669"/>
    <property type="project" value="UniProtKB-KW"/>
</dbReference>
<keyword evidence="1 4" id="KW-0238">DNA-binding</keyword>
<evidence type="ECO:0000256" key="2">
    <source>
        <dbReference type="SAM" id="Phobius"/>
    </source>
</evidence>
<protein>
    <submittedName>
        <fullName evidence="4">DNA-binding helix-turn-helix protein</fullName>
    </submittedName>
</protein>
<feature type="transmembrane region" description="Helical" evidence="2">
    <location>
        <begin position="169"/>
        <end position="193"/>
    </location>
</feature>
<feature type="transmembrane region" description="Helical" evidence="2">
    <location>
        <begin position="87"/>
        <end position="103"/>
    </location>
</feature>
<evidence type="ECO:0000259" key="3">
    <source>
        <dbReference type="PROSITE" id="PS50943"/>
    </source>
</evidence>
<dbReference type="PROSITE" id="PS50943">
    <property type="entry name" value="HTH_CROC1"/>
    <property type="match status" value="1"/>
</dbReference>
<dbReference type="PANTHER" id="PTHR46558:SF4">
    <property type="entry name" value="DNA-BIDING PHAGE PROTEIN"/>
    <property type="match status" value="1"/>
</dbReference>
<sequence length="194" mass="22884">MGFKNQLPYYRKKLQMSQEELAEMIYVSRQTISNWENGKTYPDLQNLLMLSKSLQVPLEQLIAEDIQKMTLSIKDEEIKQCDRDTHIMLFGTLLIAISIYPIMSWLGWWGYGPIAILWLIIMRSALRIERFKKTYDVQTYRELEAIAKGESLDQIDKIKEKAKYPYQKAWIVIAYTGLTVLITLLSILFFHLFF</sequence>
<dbReference type="EMBL" id="AEUX02000003">
    <property type="protein sequence ID" value="EHI70463.1"/>
    <property type="molecule type" value="Genomic_DNA"/>
</dbReference>